<feature type="region of interest" description="Disordered" evidence="1">
    <location>
        <begin position="374"/>
        <end position="405"/>
    </location>
</feature>
<dbReference type="STRING" id="930990.A0A067N8U0"/>
<organism evidence="3 4">
    <name type="scientific">Botryobasidium botryosum (strain FD-172 SS1)</name>
    <dbReference type="NCBI Taxonomy" id="930990"/>
    <lineage>
        <taxon>Eukaryota</taxon>
        <taxon>Fungi</taxon>
        <taxon>Dikarya</taxon>
        <taxon>Basidiomycota</taxon>
        <taxon>Agaricomycotina</taxon>
        <taxon>Agaricomycetes</taxon>
        <taxon>Cantharellales</taxon>
        <taxon>Botryobasidiaceae</taxon>
        <taxon>Botryobasidium</taxon>
    </lineage>
</organism>
<evidence type="ECO:0000259" key="2">
    <source>
        <dbReference type="SMART" id="SM01017"/>
    </source>
</evidence>
<dbReference type="InParanoid" id="A0A067N8U0"/>
<dbReference type="InterPro" id="IPR011022">
    <property type="entry name" value="Arrestin_C-like"/>
</dbReference>
<feature type="compositionally biased region" description="Basic residues" evidence="1">
    <location>
        <begin position="807"/>
        <end position="816"/>
    </location>
</feature>
<reference evidence="4" key="1">
    <citation type="journal article" date="2014" name="Proc. Natl. Acad. Sci. U.S.A.">
        <title>Extensive sampling of basidiomycete genomes demonstrates inadequacy of the white-rot/brown-rot paradigm for wood decay fungi.</title>
        <authorList>
            <person name="Riley R."/>
            <person name="Salamov A.A."/>
            <person name="Brown D.W."/>
            <person name="Nagy L.G."/>
            <person name="Floudas D."/>
            <person name="Held B.W."/>
            <person name="Levasseur A."/>
            <person name="Lombard V."/>
            <person name="Morin E."/>
            <person name="Otillar R."/>
            <person name="Lindquist E.A."/>
            <person name="Sun H."/>
            <person name="LaButti K.M."/>
            <person name="Schmutz J."/>
            <person name="Jabbour D."/>
            <person name="Luo H."/>
            <person name="Baker S.E."/>
            <person name="Pisabarro A.G."/>
            <person name="Walton J.D."/>
            <person name="Blanchette R.A."/>
            <person name="Henrissat B."/>
            <person name="Martin F."/>
            <person name="Cullen D."/>
            <person name="Hibbett D.S."/>
            <person name="Grigoriev I.V."/>
        </authorList>
    </citation>
    <scope>NUCLEOTIDE SEQUENCE [LARGE SCALE GENOMIC DNA]</scope>
    <source>
        <strain evidence="4">FD-172 SS1</strain>
    </source>
</reference>
<dbReference type="GO" id="GO:0005886">
    <property type="term" value="C:plasma membrane"/>
    <property type="evidence" value="ECO:0007669"/>
    <property type="project" value="TreeGrafter"/>
</dbReference>
<sequence>MSKSSLTIRLTEPVVFLRASDANLSRRAPAAGDAGPPAALRGLLELKLSKPTKIKSIDIVLEGKARTEWPEGIGHKRAEITEERTLIEAKTVFFDAHSDLSTGDDHHTFISDPRRSTSLGPGILLDPEADESYHSDHEPLPNSRRDSPFVARIERAEREARRKTHARHRSGDAQHMLGQLPSYEPRSASSSRPSTSRPDTGMQPSSSSMQFSPLPSPMSSRRSSLIFQHRDNSGQTLEDLRNTLANELGQHPGEHTLLSPNGHSLPRIPSESSISTPSPSPSVLHHAGSADGHDRPSTSHENEHHHETATTTRGRQPTPRGFNSFAASVSNVFREVSQEVKGRVSGRGSRSNSRTAVERFVADADAGGTIRAFGRGGAGAARGPIHRRETSPGLGTVREQNHERDKDRTVMRTFLSETLGLGAHEHDHHAEDTELHPPKWREFRKGTYTYPIAFTFPSNLPPSLHYGRVRRGDVCVCLGEDDIEDGTNVVLERQWEDQLRYIVTYDSRSYPIGGEIPFSVTLLPLAKVIGDFLPSVNLPISEKVDYYAHERHIARHDPPRKFDLLTIKNAHGAPLLPVLPDTPSEGLAASPLLPFLRPSRPLATNTEIEAASSSVSESNTLMTLIGEDSETEAVSQLVNPHGPWTIHGKMKLPSCASRVHFTNRQAKGVIDVRHWLKMSLRVDRGGDDTRDAKGKKKLYDIVIETPVHILACQCNRERTSLPTYTLSSPETIAAAAAMGSHYCHNLPHHRSFPQDDFHIAGLSNSLALRNQVGSGFSSPALSPRASVVDLHSLASSHANQSHTQAHSGHHSGHHSAHATPPISRDEMVDRNYHFARLVAGLESEVGEAPPAYDAVVHHDPVVAVEVEERRGRAPIRAT</sequence>
<dbReference type="GO" id="GO:0005829">
    <property type="term" value="C:cytosol"/>
    <property type="evidence" value="ECO:0007669"/>
    <property type="project" value="TreeGrafter"/>
</dbReference>
<feature type="compositionally biased region" description="Basic and acidic residues" evidence="1">
    <location>
        <begin position="131"/>
        <end position="160"/>
    </location>
</feature>
<dbReference type="PANTHER" id="PTHR11188:SF17">
    <property type="entry name" value="FI21816P1"/>
    <property type="match status" value="1"/>
</dbReference>
<feature type="compositionally biased region" description="Low complexity" evidence="1">
    <location>
        <begin position="266"/>
        <end position="277"/>
    </location>
</feature>
<feature type="compositionally biased region" description="Low complexity" evidence="1">
    <location>
        <begin position="181"/>
        <end position="222"/>
    </location>
</feature>
<dbReference type="InterPro" id="IPR014752">
    <property type="entry name" value="Arrestin-like_C"/>
</dbReference>
<evidence type="ECO:0000313" key="3">
    <source>
        <dbReference type="EMBL" id="KDQ20201.1"/>
    </source>
</evidence>
<feature type="compositionally biased region" description="Low complexity" evidence="1">
    <location>
        <begin position="309"/>
        <end position="321"/>
    </location>
</feature>
<accession>A0A067N8U0</accession>
<dbReference type="Gene3D" id="2.60.40.640">
    <property type="match status" value="2"/>
</dbReference>
<feature type="compositionally biased region" description="Basic and acidic residues" evidence="1">
    <location>
        <begin position="103"/>
        <end position="115"/>
    </location>
</feature>
<dbReference type="PANTHER" id="PTHR11188">
    <property type="entry name" value="ARRESTIN DOMAIN CONTAINING PROTEIN"/>
    <property type="match status" value="1"/>
</dbReference>
<dbReference type="GO" id="GO:0070086">
    <property type="term" value="P:ubiquitin-dependent endocytosis"/>
    <property type="evidence" value="ECO:0007669"/>
    <property type="project" value="TreeGrafter"/>
</dbReference>
<dbReference type="SMART" id="SM01017">
    <property type="entry name" value="Arrestin_C"/>
    <property type="match status" value="1"/>
</dbReference>
<feature type="region of interest" description="Disordered" evidence="1">
    <location>
        <begin position="250"/>
        <end position="324"/>
    </location>
</feature>
<dbReference type="GO" id="GO:0031625">
    <property type="term" value="F:ubiquitin protein ligase binding"/>
    <property type="evidence" value="ECO:0007669"/>
    <property type="project" value="TreeGrafter"/>
</dbReference>
<keyword evidence="4" id="KW-1185">Reference proteome</keyword>
<feature type="domain" description="Arrestin C-terminal-like" evidence="2">
    <location>
        <begin position="495"/>
        <end position="714"/>
    </location>
</feature>
<dbReference type="OrthoDB" id="2238745at2759"/>
<protein>
    <recommendedName>
        <fullName evidence="2">Arrestin C-terminal-like domain-containing protein</fullName>
    </recommendedName>
</protein>
<dbReference type="AlphaFoldDB" id="A0A067N8U0"/>
<evidence type="ECO:0000313" key="4">
    <source>
        <dbReference type="Proteomes" id="UP000027195"/>
    </source>
</evidence>
<dbReference type="FunCoup" id="A0A067N8U0">
    <property type="interactions" value="308"/>
</dbReference>
<proteinExistence type="predicted"/>
<dbReference type="Proteomes" id="UP000027195">
    <property type="component" value="Unassembled WGS sequence"/>
</dbReference>
<dbReference type="InterPro" id="IPR050357">
    <property type="entry name" value="Arrestin_domain-protein"/>
</dbReference>
<feature type="compositionally biased region" description="Basic and acidic residues" evidence="1">
    <location>
        <begin position="291"/>
        <end position="308"/>
    </location>
</feature>
<evidence type="ECO:0000256" key="1">
    <source>
        <dbReference type="SAM" id="MobiDB-lite"/>
    </source>
</evidence>
<dbReference type="GO" id="GO:0030674">
    <property type="term" value="F:protein-macromolecule adaptor activity"/>
    <property type="evidence" value="ECO:0007669"/>
    <property type="project" value="TreeGrafter"/>
</dbReference>
<feature type="region of interest" description="Disordered" evidence="1">
    <location>
        <begin position="103"/>
        <end position="222"/>
    </location>
</feature>
<gene>
    <name evidence="3" type="ORF">BOTBODRAFT_170202</name>
</gene>
<feature type="region of interest" description="Disordered" evidence="1">
    <location>
        <begin position="795"/>
        <end position="821"/>
    </location>
</feature>
<dbReference type="EMBL" id="KL198018">
    <property type="protein sequence ID" value="KDQ20201.1"/>
    <property type="molecule type" value="Genomic_DNA"/>
</dbReference>
<dbReference type="HOGENOM" id="CLU_007709_0_0_1"/>
<name>A0A067N8U0_BOTB1</name>